<proteinExistence type="predicted"/>
<sequence length="153" mass="16825">LGNASPHLLNDFPDPKGLLNNALSRSLGVGDLSQYIQYSCTEHAGVKKATVKVLWPSRFEAEGHASKKIDAERQAAAAACLRLKASCSLFTLYCLNLFAACPCFIKECFSVCRKWESLAQIISYPGGELAEDAWDHNLCSLIRRMICGQQMPT</sequence>
<feature type="domain" description="dsRNA binding" evidence="2">
    <location>
        <begin position="11"/>
        <end position="84"/>
    </location>
</feature>
<gene>
    <name evidence="3" type="ORF">GSTENG00016211001</name>
</gene>
<dbReference type="InterPro" id="IPR056755">
    <property type="entry name" value="DSRM_2"/>
</dbReference>
<dbReference type="AlphaFoldDB" id="Q4SLJ5"/>
<dbReference type="FunFam" id="3.30.160.20:FF:000017">
    <property type="entry name" value="ATP-dependent RNA helicase DHX30 isoform X1"/>
    <property type="match status" value="1"/>
</dbReference>
<accession>Q4SLJ5</accession>
<protein>
    <submittedName>
        <fullName evidence="3">(spotted green pufferfish) hypothetical protein</fullName>
    </submittedName>
</protein>
<reference evidence="3" key="2">
    <citation type="submission" date="2004-02" db="EMBL/GenBank/DDBJ databases">
        <authorList>
            <consortium name="Genoscope"/>
            <consortium name="Whitehead Institute Centre for Genome Research"/>
        </authorList>
    </citation>
    <scope>NUCLEOTIDE SEQUENCE</scope>
</reference>
<reference evidence="3" key="1">
    <citation type="journal article" date="2004" name="Nature">
        <title>Genome duplication in the teleost fish Tetraodon nigroviridis reveals the early vertebrate proto-karyotype.</title>
        <authorList>
            <person name="Jaillon O."/>
            <person name="Aury J.-M."/>
            <person name="Brunet F."/>
            <person name="Petit J.-L."/>
            <person name="Stange-Thomann N."/>
            <person name="Mauceli E."/>
            <person name="Bouneau L."/>
            <person name="Fischer C."/>
            <person name="Ozouf-Costaz C."/>
            <person name="Bernot A."/>
            <person name="Nicaud S."/>
            <person name="Jaffe D."/>
            <person name="Fisher S."/>
            <person name="Lutfalla G."/>
            <person name="Dossat C."/>
            <person name="Segurens B."/>
            <person name="Dasilva C."/>
            <person name="Salanoubat M."/>
            <person name="Levy M."/>
            <person name="Boudet N."/>
            <person name="Castellano S."/>
            <person name="Anthouard V."/>
            <person name="Jubin C."/>
            <person name="Castelli V."/>
            <person name="Katinka M."/>
            <person name="Vacherie B."/>
            <person name="Biemont C."/>
            <person name="Skalli Z."/>
            <person name="Cattolico L."/>
            <person name="Poulain J."/>
            <person name="De Berardinis V."/>
            <person name="Cruaud C."/>
            <person name="Duprat S."/>
            <person name="Brottier P."/>
            <person name="Coutanceau J.-P."/>
            <person name="Gouzy J."/>
            <person name="Parra G."/>
            <person name="Lardier G."/>
            <person name="Chapple C."/>
            <person name="McKernan K.J."/>
            <person name="McEwan P."/>
            <person name="Bosak S."/>
            <person name="Kellis M."/>
            <person name="Volff J.-N."/>
            <person name="Guigo R."/>
            <person name="Zody M.C."/>
            <person name="Mesirov J."/>
            <person name="Lindblad-Toh K."/>
            <person name="Birren B."/>
            <person name="Nusbaum C."/>
            <person name="Kahn D."/>
            <person name="Robinson-Rechavi M."/>
            <person name="Laudet V."/>
            <person name="Schachter V."/>
            <person name="Quetier F."/>
            <person name="Saurin W."/>
            <person name="Scarpelli C."/>
            <person name="Wincker P."/>
            <person name="Lander E.S."/>
            <person name="Weissenbach J."/>
            <person name="Roest Crollius H."/>
        </authorList>
    </citation>
    <scope>NUCLEOTIDE SEQUENCE [LARGE SCALE GENOMIC DNA]</scope>
</reference>
<evidence type="ECO:0000313" key="3">
    <source>
        <dbReference type="EMBL" id="CAF98487.1"/>
    </source>
</evidence>
<name>Q4SLJ5_TETNG</name>
<comment type="caution">
    <text evidence="3">The sequence shown here is derived from an EMBL/GenBank/DDBJ whole genome shotgun (WGS) entry which is preliminary data.</text>
</comment>
<dbReference type="Pfam" id="PF24995">
    <property type="entry name" value="DSRM_2"/>
    <property type="match status" value="1"/>
</dbReference>
<evidence type="ECO:0000256" key="1">
    <source>
        <dbReference type="ARBA" id="ARBA00022884"/>
    </source>
</evidence>
<dbReference type="KEGG" id="tng:GSTEN00016211G001"/>
<organism evidence="3">
    <name type="scientific">Tetraodon nigroviridis</name>
    <name type="common">Spotted green pufferfish</name>
    <name type="synonym">Chelonodon nigroviridis</name>
    <dbReference type="NCBI Taxonomy" id="99883"/>
    <lineage>
        <taxon>Eukaryota</taxon>
        <taxon>Metazoa</taxon>
        <taxon>Chordata</taxon>
        <taxon>Craniata</taxon>
        <taxon>Vertebrata</taxon>
        <taxon>Euteleostomi</taxon>
        <taxon>Actinopterygii</taxon>
        <taxon>Neopterygii</taxon>
        <taxon>Teleostei</taxon>
        <taxon>Neoteleostei</taxon>
        <taxon>Acanthomorphata</taxon>
        <taxon>Eupercaria</taxon>
        <taxon>Tetraodontiformes</taxon>
        <taxon>Tetradontoidea</taxon>
        <taxon>Tetraodontidae</taxon>
        <taxon>Tetraodon</taxon>
    </lineage>
</organism>
<dbReference type="EMBL" id="CAAE01014556">
    <property type="protein sequence ID" value="CAF98487.1"/>
    <property type="molecule type" value="Genomic_DNA"/>
</dbReference>
<feature type="non-terminal residue" evidence="3">
    <location>
        <position position="153"/>
    </location>
</feature>
<dbReference type="SUPFAM" id="SSF54768">
    <property type="entry name" value="dsRNA-binding domain-like"/>
    <property type="match status" value="1"/>
</dbReference>
<keyword evidence="1" id="KW-0694">RNA-binding</keyword>
<dbReference type="Gene3D" id="3.30.160.20">
    <property type="match status" value="1"/>
</dbReference>
<evidence type="ECO:0000259" key="2">
    <source>
        <dbReference type="Pfam" id="PF24995"/>
    </source>
</evidence>
<dbReference type="GO" id="GO:0003723">
    <property type="term" value="F:RNA binding"/>
    <property type="evidence" value="ECO:0007669"/>
    <property type="project" value="UniProtKB-KW"/>
</dbReference>